<sequence length="261" mass="29922">TPHRLKVLLWFLRRPKLHPQLLREIKAFLKRDSHPTLSSCPQAEQWCKECHIDIEEAFSEILPDYDYIDVTERFPAIFEQAQKLVERQSFNWGGQGNISLNFNIAQAIDAESMLETGVAYGWSTLSLLLSIDEREKGKLVSVDMPFLGMNNEEDIGCVVPERLRPPWTLLPYADYDGIPKAIKKLDQLDYCHYDSDKTYEGKQWAFPKIWKALRSGGILASDDVSDNLAFKHFSDDVKVKPTVIKTFDTKVVKHVGVLVKP</sequence>
<organism evidence="1">
    <name type="scientific">marine metagenome</name>
    <dbReference type="NCBI Taxonomy" id="408172"/>
    <lineage>
        <taxon>unclassified sequences</taxon>
        <taxon>metagenomes</taxon>
        <taxon>ecological metagenomes</taxon>
    </lineage>
</organism>
<dbReference type="Gene3D" id="3.40.50.150">
    <property type="entry name" value="Vaccinia Virus protein VP39"/>
    <property type="match status" value="1"/>
</dbReference>
<dbReference type="EMBL" id="UINC01133244">
    <property type="protein sequence ID" value="SVD16067.1"/>
    <property type="molecule type" value="Genomic_DNA"/>
</dbReference>
<gene>
    <name evidence="1" type="ORF">METZ01_LOCUS368921</name>
</gene>
<dbReference type="InterPro" id="IPR029063">
    <property type="entry name" value="SAM-dependent_MTases_sf"/>
</dbReference>
<name>A0A382T3M0_9ZZZZ</name>
<evidence type="ECO:0000313" key="1">
    <source>
        <dbReference type="EMBL" id="SVD16067.1"/>
    </source>
</evidence>
<dbReference type="AlphaFoldDB" id="A0A382T3M0"/>
<dbReference type="Pfam" id="PF13578">
    <property type="entry name" value="Methyltransf_24"/>
    <property type="match status" value="1"/>
</dbReference>
<reference evidence="1" key="1">
    <citation type="submission" date="2018-05" db="EMBL/GenBank/DDBJ databases">
        <authorList>
            <person name="Lanie J.A."/>
            <person name="Ng W.-L."/>
            <person name="Kazmierczak K.M."/>
            <person name="Andrzejewski T.M."/>
            <person name="Davidsen T.M."/>
            <person name="Wayne K.J."/>
            <person name="Tettelin H."/>
            <person name="Glass J.I."/>
            <person name="Rusch D."/>
            <person name="Podicherti R."/>
            <person name="Tsui H.-C.T."/>
            <person name="Winkler M.E."/>
        </authorList>
    </citation>
    <scope>NUCLEOTIDE SEQUENCE</scope>
</reference>
<accession>A0A382T3M0</accession>
<proteinExistence type="predicted"/>
<protein>
    <submittedName>
        <fullName evidence="1">Uncharacterized protein</fullName>
    </submittedName>
</protein>
<feature type="non-terminal residue" evidence="1">
    <location>
        <position position="1"/>
    </location>
</feature>